<protein>
    <submittedName>
        <fullName evidence="1">Predicted protein</fullName>
    </submittedName>
</protein>
<proteinExistence type="predicted"/>
<dbReference type="InParanoid" id="B0DH21"/>
<dbReference type="KEGG" id="lbc:LACBIDRAFT_302346"/>
<keyword evidence="2" id="KW-1185">Reference proteome</keyword>
<dbReference type="AlphaFoldDB" id="B0DH21"/>
<gene>
    <name evidence="1" type="ORF">LACBIDRAFT_302346</name>
</gene>
<dbReference type="EMBL" id="DS547110">
    <property type="protein sequence ID" value="EDR06035.1"/>
    <property type="molecule type" value="Genomic_DNA"/>
</dbReference>
<evidence type="ECO:0000313" key="1">
    <source>
        <dbReference type="EMBL" id="EDR06035.1"/>
    </source>
</evidence>
<dbReference type="GeneID" id="6078931"/>
<dbReference type="Proteomes" id="UP000001194">
    <property type="component" value="Unassembled WGS sequence"/>
</dbReference>
<reference evidence="1 2" key="1">
    <citation type="journal article" date="2008" name="Nature">
        <title>The genome of Laccaria bicolor provides insights into mycorrhizal symbiosis.</title>
        <authorList>
            <person name="Martin F."/>
            <person name="Aerts A."/>
            <person name="Ahren D."/>
            <person name="Brun A."/>
            <person name="Danchin E.G.J."/>
            <person name="Duchaussoy F."/>
            <person name="Gibon J."/>
            <person name="Kohler A."/>
            <person name="Lindquist E."/>
            <person name="Pereda V."/>
            <person name="Salamov A."/>
            <person name="Shapiro H.J."/>
            <person name="Wuyts J."/>
            <person name="Blaudez D."/>
            <person name="Buee M."/>
            <person name="Brokstein P."/>
            <person name="Canbaeck B."/>
            <person name="Cohen D."/>
            <person name="Courty P.E."/>
            <person name="Coutinho P.M."/>
            <person name="Delaruelle C."/>
            <person name="Detter J.C."/>
            <person name="Deveau A."/>
            <person name="DiFazio S."/>
            <person name="Duplessis S."/>
            <person name="Fraissinet-Tachet L."/>
            <person name="Lucic E."/>
            <person name="Frey-Klett P."/>
            <person name="Fourrey C."/>
            <person name="Feussner I."/>
            <person name="Gay G."/>
            <person name="Grimwood J."/>
            <person name="Hoegger P.J."/>
            <person name="Jain P."/>
            <person name="Kilaru S."/>
            <person name="Labbe J."/>
            <person name="Lin Y.C."/>
            <person name="Legue V."/>
            <person name="Le Tacon F."/>
            <person name="Marmeisse R."/>
            <person name="Melayah D."/>
            <person name="Montanini B."/>
            <person name="Muratet M."/>
            <person name="Nehls U."/>
            <person name="Niculita-Hirzel H."/>
            <person name="Oudot-Le Secq M.P."/>
            <person name="Peter M."/>
            <person name="Quesneville H."/>
            <person name="Rajashekar B."/>
            <person name="Reich M."/>
            <person name="Rouhier N."/>
            <person name="Schmutz J."/>
            <person name="Yin T."/>
            <person name="Chalot M."/>
            <person name="Henrissat B."/>
            <person name="Kuees U."/>
            <person name="Lucas S."/>
            <person name="Van de Peer Y."/>
            <person name="Podila G.K."/>
            <person name="Polle A."/>
            <person name="Pukkila P.J."/>
            <person name="Richardson P.M."/>
            <person name="Rouze P."/>
            <person name="Sanders I.R."/>
            <person name="Stajich J.E."/>
            <person name="Tunlid A."/>
            <person name="Tuskan G."/>
            <person name="Grigoriev I.V."/>
        </authorList>
    </citation>
    <scope>NUCLEOTIDE SEQUENCE [LARGE SCALE GENOMIC DNA]</scope>
    <source>
        <strain evidence="2">S238N-H82 / ATCC MYA-4686</strain>
    </source>
</reference>
<dbReference type="OrthoDB" id="2963168at2759"/>
<sequence length="85" mass="9538">MRSNRRPYQGPRTQLVVSIDIGTTFSAASVCILQPGTPPVFEEILRWPKQANPDAKVPSYGNRDQPASKSRLTPKFVHCRLICRS</sequence>
<organism evidence="2">
    <name type="scientific">Laccaria bicolor (strain S238N-H82 / ATCC MYA-4686)</name>
    <name type="common">Bicoloured deceiver</name>
    <name type="synonym">Laccaria laccata var. bicolor</name>
    <dbReference type="NCBI Taxonomy" id="486041"/>
    <lineage>
        <taxon>Eukaryota</taxon>
        <taxon>Fungi</taxon>
        <taxon>Dikarya</taxon>
        <taxon>Basidiomycota</taxon>
        <taxon>Agaricomycotina</taxon>
        <taxon>Agaricomycetes</taxon>
        <taxon>Agaricomycetidae</taxon>
        <taxon>Agaricales</taxon>
        <taxon>Agaricineae</taxon>
        <taxon>Hydnangiaceae</taxon>
        <taxon>Laccaria</taxon>
    </lineage>
</organism>
<dbReference type="HOGENOM" id="CLU_2513010_0_0_1"/>
<accession>B0DH21</accession>
<dbReference type="STRING" id="486041.B0DH21"/>
<name>B0DH21_LACBS</name>
<evidence type="ECO:0000313" key="2">
    <source>
        <dbReference type="Proteomes" id="UP000001194"/>
    </source>
</evidence>
<dbReference type="RefSeq" id="XP_001883323.1">
    <property type="nucleotide sequence ID" value="XM_001883288.1"/>
</dbReference>